<feature type="binding site" evidence="10">
    <location>
        <position position="483"/>
    </location>
    <ligand>
        <name>L-methionine</name>
        <dbReference type="ChEBI" id="CHEBI:57844"/>
    </ligand>
</feature>
<dbReference type="RefSeq" id="WP_420069834.1">
    <property type="nucleotide sequence ID" value="NZ_JBCHKQ010000003.1"/>
</dbReference>
<evidence type="ECO:0000313" key="14">
    <source>
        <dbReference type="Proteomes" id="UP001466331"/>
    </source>
</evidence>
<evidence type="ECO:0000256" key="3">
    <source>
        <dbReference type="ARBA" id="ARBA00009553"/>
    </source>
</evidence>
<accession>A0ABU9UCJ0</accession>
<evidence type="ECO:0000256" key="7">
    <source>
        <dbReference type="ARBA" id="ARBA00022723"/>
    </source>
</evidence>
<comment type="caution">
    <text evidence="13">The sequence shown here is derived from an EMBL/GenBank/DDBJ whole genome shotgun (WGS) entry which is preliminary data.</text>
</comment>
<dbReference type="InterPro" id="IPR038071">
    <property type="entry name" value="UROD/MetE-like_sf"/>
</dbReference>
<dbReference type="CDD" id="cd03311">
    <property type="entry name" value="CIMS_C_terminal_like"/>
    <property type="match status" value="1"/>
</dbReference>
<gene>
    <name evidence="10 13" type="primary">metE</name>
    <name evidence="13" type="ORF">WKV44_07485</name>
</gene>
<keyword evidence="7 10" id="KW-0479">Metal-binding</keyword>
<evidence type="ECO:0000256" key="1">
    <source>
        <dbReference type="ARBA" id="ARBA00002777"/>
    </source>
</evidence>
<evidence type="ECO:0000256" key="4">
    <source>
        <dbReference type="ARBA" id="ARBA00022603"/>
    </source>
</evidence>
<dbReference type="NCBIfam" id="TIGR01371">
    <property type="entry name" value="met_syn_B12ind"/>
    <property type="match status" value="1"/>
</dbReference>
<feature type="binding site" evidence="10">
    <location>
        <position position="560"/>
    </location>
    <ligand>
        <name>5-methyltetrahydropteroyltri-L-glutamate</name>
        <dbReference type="ChEBI" id="CHEBI:58207"/>
    </ligand>
</feature>
<keyword evidence="5 10" id="KW-0028">Amino-acid biosynthesis</keyword>
<keyword evidence="9 10" id="KW-0486">Methionine biosynthesis</keyword>
<evidence type="ECO:0000256" key="6">
    <source>
        <dbReference type="ARBA" id="ARBA00022679"/>
    </source>
</evidence>
<dbReference type="PANTHER" id="PTHR30519">
    <property type="entry name" value="5-METHYLTETRAHYDROPTEROYLTRIGLUTAMATE--HOMOCYSTEINE METHYLTRANSFERASE"/>
    <property type="match status" value="1"/>
</dbReference>
<comment type="cofactor">
    <cofactor evidence="10">
        <name>Zn(2+)</name>
        <dbReference type="ChEBI" id="CHEBI:29105"/>
    </cofactor>
    <text evidence="10">Binds 1 zinc ion per subunit.</text>
</comment>
<evidence type="ECO:0000259" key="11">
    <source>
        <dbReference type="Pfam" id="PF01717"/>
    </source>
</evidence>
<dbReference type="Gene3D" id="3.20.20.210">
    <property type="match status" value="2"/>
</dbReference>
<evidence type="ECO:0000313" key="13">
    <source>
        <dbReference type="EMBL" id="MEM5948384.1"/>
    </source>
</evidence>
<feature type="binding site" evidence="10">
    <location>
        <begin position="430"/>
        <end position="432"/>
    </location>
    <ligand>
        <name>L-methionine</name>
        <dbReference type="ChEBI" id="CHEBI:57844"/>
    </ligand>
</feature>
<dbReference type="PIRSF" id="PIRSF000382">
    <property type="entry name" value="MeTrfase_B12_ind"/>
    <property type="match status" value="1"/>
</dbReference>
<proteinExistence type="inferred from homology"/>
<comment type="catalytic activity">
    <reaction evidence="10">
        <text>5-methyltetrahydropteroyltri-L-glutamate + L-homocysteine = tetrahydropteroyltri-L-glutamate + L-methionine</text>
        <dbReference type="Rhea" id="RHEA:21196"/>
        <dbReference type="ChEBI" id="CHEBI:57844"/>
        <dbReference type="ChEBI" id="CHEBI:58140"/>
        <dbReference type="ChEBI" id="CHEBI:58199"/>
        <dbReference type="ChEBI" id="CHEBI:58207"/>
        <dbReference type="EC" id="2.1.1.14"/>
    </reaction>
</comment>
<evidence type="ECO:0000256" key="5">
    <source>
        <dbReference type="ARBA" id="ARBA00022605"/>
    </source>
</evidence>
<feature type="domain" description="Cobalamin-independent methionine synthase MetE N-terminal" evidence="12">
    <location>
        <begin position="3"/>
        <end position="309"/>
    </location>
</feature>
<feature type="domain" description="Cobalamin-independent methionine synthase MetE C-terminal/archaeal" evidence="11">
    <location>
        <begin position="426"/>
        <end position="747"/>
    </location>
</feature>
<feature type="binding site" evidence="10">
    <location>
        <begin position="514"/>
        <end position="515"/>
    </location>
    <ligand>
        <name>5-methyltetrahydropteroyltri-L-glutamate</name>
        <dbReference type="ChEBI" id="CHEBI:58207"/>
    </ligand>
</feature>
<feature type="binding site" evidence="10">
    <location>
        <position position="664"/>
    </location>
    <ligand>
        <name>Zn(2+)</name>
        <dbReference type="ChEBI" id="CHEBI:29105"/>
        <note>catalytic</note>
    </ligand>
</feature>
<evidence type="ECO:0000259" key="12">
    <source>
        <dbReference type="Pfam" id="PF08267"/>
    </source>
</evidence>
<comment type="function">
    <text evidence="1 10">Catalyzes the transfer of a methyl group from 5-methyltetrahydrofolate to homocysteine resulting in methionine formation.</text>
</comment>
<sequence>METHVIGFPRIGPNRELKKALESYWKGQTTEHQLKEIKNKLISENHKTQAEAGLSLITAGDFSLYDHILDMAFNLGLIPERFQKTGLQDTELYFALARGYKRENTPAQAMLKWFDTNYHYIVPEFEKKSVIKLKEKTHIEEQTELAKSNGYRVKAAIPGPITFISLSTETDICKWDFADDIIEAYQELLSRLAGKAELVQLEEPILATELTRQQKNIFQKAYDILTKAENRPPIMLTSYFGLREENTEIFFSSETEYLHIDLCRTDYRRLLSKNIPDNTKLSVGIIDGRNIWKTDLNQALGIIQKIENKLGRNRLLLSSSCSLIHVPVSLRTEHLLETYLKNSLSFAEEKCREISLLASMLEGKEDKNIIKEHQSHIKERLQHPASRIESVRKRIKELTEDMFSRTKPFEERKKIQQEYLNLPLYPTTTIGSFPQTKEIRKQRQLYKKGEISKQEYIQFIKQQINRIIKEQEQIGLDVLVHGEPERNDMVEYFAELLPGYCTTQNGWVQSYGSRCVKPPIIHGDIYRSRSLSGEWIKYAQSLTKKPVKAMLTGPVTMLKWSFVRDDLSMEEVAYQIALALRDETKEIEKEGSTIIQIDEPAIREGLPLEKAEREKYLKWAIKAFRLASSGVKDSTQIHTHMCYSDFAEIINWIAEMDADVISIEASRSKMELLKTFEEYQYPNDIGPGVYDVHSPRIPTTEEIKKLIERAAKYIKKEKLWINPDCGLKTRDWAEVIPALKNMVTAAQEMRKQ</sequence>
<feature type="binding site" evidence="10">
    <location>
        <position position="725"/>
    </location>
    <ligand>
        <name>Zn(2+)</name>
        <dbReference type="ChEBI" id="CHEBI:29105"/>
        <note>catalytic</note>
    </ligand>
</feature>
<protein>
    <recommendedName>
        <fullName evidence="10">5-methyltetrahydropteroyltriglutamate--homocysteine methyltransferase</fullName>
        <ecNumber evidence="10">2.1.1.14</ecNumber>
    </recommendedName>
    <alternativeName>
        <fullName evidence="10">Cobalamin-independent methionine synthase</fullName>
    </alternativeName>
    <alternativeName>
        <fullName evidence="10">Methionine synthase, vitamin-B12 independent isozyme</fullName>
    </alternativeName>
</protein>
<keyword evidence="10" id="KW-0677">Repeat</keyword>
<dbReference type="SUPFAM" id="SSF51726">
    <property type="entry name" value="UROD/MetE-like"/>
    <property type="match status" value="2"/>
</dbReference>
<feature type="binding site" evidence="10">
    <location>
        <position position="642"/>
    </location>
    <ligand>
        <name>Zn(2+)</name>
        <dbReference type="ChEBI" id="CHEBI:29105"/>
        <note>catalytic</note>
    </ligand>
</feature>
<dbReference type="GO" id="GO:0032259">
    <property type="term" value="P:methylation"/>
    <property type="evidence" value="ECO:0007669"/>
    <property type="project" value="UniProtKB-KW"/>
</dbReference>
<dbReference type="Proteomes" id="UP001466331">
    <property type="component" value="Unassembled WGS sequence"/>
</dbReference>
<feature type="binding site" evidence="10">
    <location>
        <position position="598"/>
    </location>
    <ligand>
        <name>L-homocysteine</name>
        <dbReference type="ChEBI" id="CHEBI:58199"/>
    </ligand>
</feature>
<dbReference type="InterPro" id="IPR006276">
    <property type="entry name" value="Cobalamin-indep_Met_synthase"/>
</dbReference>
<evidence type="ECO:0000256" key="2">
    <source>
        <dbReference type="ARBA" id="ARBA00004681"/>
    </source>
</evidence>
<keyword evidence="4 10" id="KW-0489">Methyltransferase</keyword>
<evidence type="ECO:0000256" key="10">
    <source>
        <dbReference type="HAMAP-Rule" id="MF_00172"/>
    </source>
</evidence>
<keyword evidence="8 10" id="KW-0862">Zinc</keyword>
<feature type="binding site" evidence="10">
    <location>
        <position position="598"/>
    </location>
    <ligand>
        <name>L-methionine</name>
        <dbReference type="ChEBI" id="CHEBI:57844"/>
    </ligand>
</feature>
<dbReference type="GO" id="GO:0003871">
    <property type="term" value="F:5-methyltetrahydropteroyltriglutamate-homocysteine S-methyltransferase activity"/>
    <property type="evidence" value="ECO:0007669"/>
    <property type="project" value="UniProtKB-EC"/>
</dbReference>
<feature type="binding site" evidence="10">
    <location>
        <position position="640"/>
    </location>
    <ligand>
        <name>Zn(2+)</name>
        <dbReference type="ChEBI" id="CHEBI:29105"/>
        <note>catalytic</note>
    </ligand>
</feature>
<feature type="binding site" evidence="10">
    <location>
        <position position="604"/>
    </location>
    <ligand>
        <name>5-methyltetrahydropteroyltri-L-glutamate</name>
        <dbReference type="ChEBI" id="CHEBI:58207"/>
    </ligand>
</feature>
<name>A0ABU9UCJ0_9SPIR</name>
<feature type="binding site" evidence="10">
    <location>
        <position position="112"/>
    </location>
    <ligand>
        <name>5-methyltetrahydropteroyltri-L-glutamate</name>
        <dbReference type="ChEBI" id="CHEBI:58207"/>
    </ligand>
</feature>
<dbReference type="EMBL" id="JBCHKQ010000003">
    <property type="protein sequence ID" value="MEM5948384.1"/>
    <property type="molecule type" value="Genomic_DNA"/>
</dbReference>
<reference evidence="13 14" key="1">
    <citation type="submission" date="2024-03" db="EMBL/GenBank/DDBJ databases">
        <title>Ignisphaera cupida sp. nov., a hyperthermophilic hydrolytic archaeon from a hot spring of Kamchatka, and proposal of Ignisphaeraceae fam. nov.</title>
        <authorList>
            <person name="Podosokorskaya O.A."/>
            <person name="Elcheninov A.G."/>
            <person name="Maltseva A.I."/>
            <person name="Zayulina K.S."/>
            <person name="Novikov A."/>
            <person name="Merkel A.Y."/>
        </authorList>
    </citation>
    <scope>NUCLEOTIDE SEQUENCE [LARGE SCALE GENOMIC DNA]</scope>
    <source>
        <strain evidence="13 14">38H-sp</strain>
    </source>
</reference>
<dbReference type="EC" id="2.1.1.14" evidence="10"/>
<feature type="active site" description="Proton donor" evidence="10">
    <location>
        <position position="693"/>
    </location>
</feature>
<dbReference type="InterPro" id="IPR002629">
    <property type="entry name" value="Met_Synth_C/arc"/>
</dbReference>
<dbReference type="NCBIfam" id="NF003556">
    <property type="entry name" value="PRK05222.1"/>
    <property type="match status" value="1"/>
</dbReference>
<feature type="binding site" evidence="10">
    <location>
        <begin position="430"/>
        <end position="432"/>
    </location>
    <ligand>
        <name>L-homocysteine</name>
        <dbReference type="ChEBI" id="CHEBI:58199"/>
    </ligand>
</feature>
<dbReference type="InterPro" id="IPR013215">
    <property type="entry name" value="Cbl-indep_Met_Synth_N"/>
</dbReference>
<evidence type="ECO:0000256" key="8">
    <source>
        <dbReference type="ARBA" id="ARBA00022833"/>
    </source>
</evidence>
<dbReference type="HAMAP" id="MF_00172">
    <property type="entry name" value="Meth_synth"/>
    <property type="match status" value="1"/>
</dbReference>
<dbReference type="Pfam" id="PF08267">
    <property type="entry name" value="Meth_synt_1"/>
    <property type="match status" value="1"/>
</dbReference>
<dbReference type="Pfam" id="PF01717">
    <property type="entry name" value="Meth_synt_2"/>
    <property type="match status" value="1"/>
</dbReference>
<feature type="binding site" evidence="10">
    <location>
        <begin position="15"/>
        <end position="18"/>
    </location>
    <ligand>
        <name>5-methyltetrahydropteroyltri-L-glutamate</name>
        <dbReference type="ChEBI" id="CHEBI:58207"/>
    </ligand>
</feature>
<comment type="similarity">
    <text evidence="3 10">Belongs to the vitamin-B12 independent methionine synthase family.</text>
</comment>
<keyword evidence="14" id="KW-1185">Reference proteome</keyword>
<comment type="pathway">
    <text evidence="2 10">Amino-acid biosynthesis; L-methionine biosynthesis via de novo pathway; L-methionine from L-homocysteine (MetE route): step 1/1.</text>
</comment>
<feature type="binding site" evidence="10">
    <location>
        <position position="483"/>
    </location>
    <ligand>
        <name>L-homocysteine</name>
        <dbReference type="ChEBI" id="CHEBI:58199"/>
    </ligand>
</feature>
<keyword evidence="6 10" id="KW-0808">Transferase</keyword>
<evidence type="ECO:0000256" key="9">
    <source>
        <dbReference type="ARBA" id="ARBA00023167"/>
    </source>
</evidence>
<organism evidence="13 14">
    <name type="scientific">Rarispira pelagica</name>
    <dbReference type="NCBI Taxonomy" id="3141764"/>
    <lineage>
        <taxon>Bacteria</taxon>
        <taxon>Pseudomonadati</taxon>
        <taxon>Spirochaetota</taxon>
        <taxon>Spirochaetia</taxon>
        <taxon>Winmispirales</taxon>
        <taxon>Winmispiraceae</taxon>
        <taxon>Rarispira</taxon>
    </lineage>
</organism>